<reference evidence="18 19" key="1">
    <citation type="submission" date="2024-05" db="EMBL/GenBank/DDBJ databases">
        <title>Halomonas sp. SSM6 16S ribosomal RNA gene Genome sequencing and assembly.</title>
        <authorList>
            <person name="Yook S."/>
        </authorList>
    </citation>
    <scope>NUCLEOTIDE SEQUENCE [LARGE SCALE GENOMIC DNA]</scope>
    <source>
        <strain evidence="18 19">SSM6</strain>
    </source>
</reference>
<evidence type="ECO:0000256" key="8">
    <source>
        <dbReference type="ARBA" id="ARBA00022692"/>
    </source>
</evidence>
<evidence type="ECO:0000313" key="18">
    <source>
        <dbReference type="EMBL" id="MEQ6917125.1"/>
    </source>
</evidence>
<comment type="subunit">
    <text evidence="5 16">Heterotrimer of an alpha, a beta and a gamma subunit.</text>
</comment>
<comment type="cofactor">
    <cofactor evidence="1 16 17">
        <name>Na(+)</name>
        <dbReference type="ChEBI" id="CHEBI:29101"/>
    </cofactor>
</comment>
<keyword evidence="13 16" id="KW-0472">Membrane</keyword>
<dbReference type="HAMAP" id="MF_00404">
    <property type="entry name" value="OadG"/>
    <property type="match status" value="1"/>
</dbReference>
<dbReference type="Proteomes" id="UP001442468">
    <property type="component" value="Unassembled WGS sequence"/>
</dbReference>
<comment type="function">
    <text evidence="2 16 17">Catalyzes the decarboxylation of oxaloacetate coupled to Na(+) translocation.</text>
</comment>
<evidence type="ECO:0000256" key="5">
    <source>
        <dbReference type="ARBA" id="ARBA00011869"/>
    </source>
</evidence>
<dbReference type="Pfam" id="PF04277">
    <property type="entry name" value="OAD_gamma"/>
    <property type="match status" value="1"/>
</dbReference>
<comment type="subcellular location">
    <subcellularLocation>
        <location evidence="3 16 17">Cell membrane</location>
        <topology evidence="3 16 17">Single-pass membrane protein</topology>
    </subcellularLocation>
</comment>
<keyword evidence="11 16" id="KW-0915">Sodium</keyword>
<dbReference type="EC" id="7.2.4.2" evidence="16"/>
<evidence type="ECO:0000256" key="10">
    <source>
        <dbReference type="ARBA" id="ARBA00022989"/>
    </source>
</evidence>
<dbReference type="EMBL" id="JBEGCJ010000003">
    <property type="protein sequence ID" value="MEQ6917125.1"/>
    <property type="molecule type" value="Genomic_DNA"/>
</dbReference>
<sequence>MPDSQLISEGLSLMALGMGFVFVFLSVLVVTTTLMSKVIGRFFPEPPASPAPARRSAAAADEDELKVVISAALHRFRKRH</sequence>
<keyword evidence="12 16" id="KW-0406">Ion transport</keyword>
<evidence type="ECO:0000256" key="7">
    <source>
        <dbReference type="ARBA" id="ARBA00022475"/>
    </source>
</evidence>
<protein>
    <recommendedName>
        <fullName evidence="16">Probable oxaloacetate decarboxylase gamma chain</fullName>
        <ecNumber evidence="16">7.2.4.2</ecNumber>
    </recommendedName>
</protein>
<keyword evidence="8 16" id="KW-0812">Transmembrane</keyword>
<keyword evidence="19" id="KW-1185">Reference proteome</keyword>
<evidence type="ECO:0000256" key="3">
    <source>
        <dbReference type="ARBA" id="ARBA00004162"/>
    </source>
</evidence>
<evidence type="ECO:0000256" key="4">
    <source>
        <dbReference type="ARBA" id="ARBA00005844"/>
    </source>
</evidence>
<evidence type="ECO:0000256" key="16">
    <source>
        <dbReference type="HAMAP-Rule" id="MF_00404"/>
    </source>
</evidence>
<evidence type="ECO:0000256" key="17">
    <source>
        <dbReference type="RuleBase" id="RU004278"/>
    </source>
</evidence>
<name>A0ABV1NEE2_9GAMM</name>
<comment type="similarity">
    <text evidence="4 16 17">Belongs to the OadG family.</text>
</comment>
<evidence type="ECO:0000313" key="19">
    <source>
        <dbReference type="Proteomes" id="UP001442468"/>
    </source>
</evidence>
<comment type="catalytic activity">
    <reaction evidence="15 16 17">
        <text>oxaloacetate + 2 Na(+)(in) + H(+) = pyruvate + 2 Na(+)(out) + CO2</text>
        <dbReference type="Rhea" id="RHEA:57724"/>
        <dbReference type="ChEBI" id="CHEBI:15361"/>
        <dbReference type="ChEBI" id="CHEBI:15378"/>
        <dbReference type="ChEBI" id="CHEBI:16452"/>
        <dbReference type="ChEBI" id="CHEBI:16526"/>
        <dbReference type="ChEBI" id="CHEBI:29101"/>
        <dbReference type="EC" id="7.2.4.2"/>
    </reaction>
</comment>
<dbReference type="RefSeq" id="WP_349761402.1">
    <property type="nucleotide sequence ID" value="NZ_JBEGCJ010000003.1"/>
</dbReference>
<organism evidence="18 19">
    <name type="scientific">Halomonas aquatica</name>
    <dbReference type="NCBI Taxonomy" id="3151123"/>
    <lineage>
        <taxon>Bacteria</taxon>
        <taxon>Pseudomonadati</taxon>
        <taxon>Pseudomonadota</taxon>
        <taxon>Gammaproteobacteria</taxon>
        <taxon>Oceanospirillales</taxon>
        <taxon>Halomonadaceae</taxon>
        <taxon>Halomonas</taxon>
    </lineage>
</organism>
<evidence type="ECO:0000256" key="9">
    <source>
        <dbReference type="ARBA" id="ARBA00022967"/>
    </source>
</evidence>
<evidence type="ECO:0000256" key="14">
    <source>
        <dbReference type="ARBA" id="ARBA00023201"/>
    </source>
</evidence>
<evidence type="ECO:0000256" key="6">
    <source>
        <dbReference type="ARBA" id="ARBA00022448"/>
    </source>
</evidence>
<comment type="caution">
    <text evidence="18">The sequence shown here is derived from an EMBL/GenBank/DDBJ whole genome shotgun (WGS) entry which is preliminary data.</text>
</comment>
<keyword evidence="6 16" id="KW-0813">Transport</keyword>
<feature type="transmembrane region" description="Helical" evidence="16 17">
    <location>
        <begin position="12"/>
        <end position="34"/>
    </location>
</feature>
<dbReference type="InterPro" id="IPR005899">
    <property type="entry name" value="Na_pump_deCOase"/>
</dbReference>
<dbReference type="NCBIfam" id="TIGR01195">
    <property type="entry name" value="oadG_fam"/>
    <property type="match status" value="1"/>
</dbReference>
<evidence type="ECO:0000256" key="2">
    <source>
        <dbReference type="ARBA" id="ARBA00003002"/>
    </source>
</evidence>
<evidence type="ECO:0000256" key="15">
    <source>
        <dbReference type="ARBA" id="ARBA00048176"/>
    </source>
</evidence>
<proteinExistence type="inferred from homology"/>
<keyword evidence="10 16" id="KW-1133">Transmembrane helix</keyword>
<keyword evidence="14 16" id="KW-0739">Sodium transport</keyword>
<evidence type="ECO:0000256" key="1">
    <source>
        <dbReference type="ARBA" id="ARBA00001959"/>
    </source>
</evidence>
<accession>A0ABV1NEE2</accession>
<gene>
    <name evidence="16" type="primary">oadG</name>
    <name evidence="18" type="ORF">ABE960_06290</name>
</gene>
<evidence type="ECO:0000256" key="13">
    <source>
        <dbReference type="ARBA" id="ARBA00023136"/>
    </source>
</evidence>
<dbReference type="InterPro" id="IPR023424">
    <property type="entry name" value="OadG"/>
</dbReference>
<evidence type="ECO:0000256" key="11">
    <source>
        <dbReference type="ARBA" id="ARBA00023053"/>
    </source>
</evidence>
<keyword evidence="9 16" id="KW-1278">Translocase</keyword>
<keyword evidence="7 16" id="KW-1003">Cell membrane</keyword>
<evidence type="ECO:0000256" key="12">
    <source>
        <dbReference type="ARBA" id="ARBA00023065"/>
    </source>
</evidence>